<dbReference type="SMART" id="SM01180">
    <property type="entry name" value="DWNN"/>
    <property type="match status" value="1"/>
</dbReference>
<dbReference type="InterPro" id="IPR013083">
    <property type="entry name" value="Znf_RING/FYVE/PHD"/>
</dbReference>
<keyword evidence="5" id="KW-0539">Nucleus</keyword>
<feature type="compositionally biased region" description="Basic and acidic residues" evidence="7">
    <location>
        <begin position="536"/>
        <end position="546"/>
    </location>
</feature>
<evidence type="ECO:0000256" key="5">
    <source>
        <dbReference type="ARBA" id="ARBA00023242"/>
    </source>
</evidence>
<dbReference type="GO" id="GO:0016567">
    <property type="term" value="P:protein ubiquitination"/>
    <property type="evidence" value="ECO:0007669"/>
    <property type="project" value="InterPro"/>
</dbReference>
<evidence type="ECO:0000256" key="6">
    <source>
        <dbReference type="PROSITE-ProRule" id="PRU00047"/>
    </source>
</evidence>
<dbReference type="Proteomes" id="UP000593562">
    <property type="component" value="Unassembled WGS sequence"/>
</dbReference>
<dbReference type="Gene3D" id="3.30.40.10">
    <property type="entry name" value="Zinc/RING finger domain, C3HC4 (zinc finger)"/>
    <property type="match status" value="1"/>
</dbReference>
<sequence>MAIRFKFRSLLNYESVEIGDRPSISFRELILKIIHKKNLDVRQDCDLLFSDALTGQDYADDNILIPCGSTVIIKRLPLGSVPSAMKPIDSFEECGIKDAKLVGASLHMDVEGIDFDDLGDDLGLPEAILLHSDIDTRKKISLSFEKANNELRRCSGQPIVGCQRHEASNLIGASLRDAVLTELERNTSEKNRDVKERMRLGQILKDAVMVCCCHYSFCEECIHQELVEKARCPKCFSINGIEDLLPNITVRKLIERFNESENLITGSECDFRQYAPDRESGICPNGVPCGVKILQREPESPHSPTASGWGSNQIATEPSHDMQLEENASMRCFIPPVSLSGVEKSLRRTSVSQKRKQIDGDRCVAALVDLKSRREGLADFTGFQGGSQLVHERGIGKSFMQTRRQRKGGLLCFMCGSLHHLIRDCPSASSFPVMCQTGAMPNYMYPYWNGTWFPHIPPFMYAYSPEMMASSNSFVLPPLGFAHPAYMASIFGSLPPYGGEYMRMGGEIAPVKNSMEHHPCRSEFLDLQDFQRRKKFSDDKGRKQDFVGDPNNDFCGRTDSASIRLPSTKGKDVKRKKNRFDVKGRCKEHQSYSESSTR</sequence>
<dbReference type="PANTHER" id="PTHR15439:SF11">
    <property type="entry name" value="E3 UBIQUITIN LIGASE PQT3-LIKE ISOFORM X1"/>
    <property type="match status" value="1"/>
</dbReference>
<dbReference type="GO" id="GO:0008270">
    <property type="term" value="F:zinc ion binding"/>
    <property type="evidence" value="ECO:0007669"/>
    <property type="project" value="UniProtKB-KW"/>
</dbReference>
<evidence type="ECO:0000259" key="9">
    <source>
        <dbReference type="PROSITE" id="PS51282"/>
    </source>
</evidence>
<keyword evidence="2" id="KW-0479">Metal-binding</keyword>
<comment type="subcellular location">
    <subcellularLocation>
        <location evidence="1">Nucleus</location>
    </subcellularLocation>
</comment>
<dbReference type="AlphaFoldDB" id="A0A7J7DQA6"/>
<evidence type="ECO:0000256" key="7">
    <source>
        <dbReference type="SAM" id="MobiDB-lite"/>
    </source>
</evidence>
<evidence type="ECO:0000256" key="4">
    <source>
        <dbReference type="ARBA" id="ARBA00022833"/>
    </source>
</evidence>
<dbReference type="PROSITE" id="PS50158">
    <property type="entry name" value="ZF_CCHC"/>
    <property type="match status" value="1"/>
</dbReference>
<dbReference type="GO" id="GO:0061630">
    <property type="term" value="F:ubiquitin protein ligase activity"/>
    <property type="evidence" value="ECO:0007669"/>
    <property type="project" value="InterPro"/>
</dbReference>
<protein>
    <submittedName>
        <fullName evidence="10">Uncharacterized protein</fullName>
    </submittedName>
</protein>
<accession>A0A7J7DQA6</accession>
<feature type="domain" description="DWNN" evidence="9">
    <location>
        <begin position="3"/>
        <end position="77"/>
    </location>
</feature>
<keyword evidence="3 6" id="KW-0863">Zinc-finger</keyword>
<dbReference type="SUPFAM" id="SSF57756">
    <property type="entry name" value="Retrovirus zinc finger-like domains"/>
    <property type="match status" value="1"/>
</dbReference>
<dbReference type="GO" id="GO:0006397">
    <property type="term" value="P:mRNA processing"/>
    <property type="evidence" value="ECO:0007669"/>
    <property type="project" value="InterPro"/>
</dbReference>
<dbReference type="InterPro" id="IPR033489">
    <property type="entry name" value="RBBP6"/>
</dbReference>
<dbReference type="GO" id="GO:0003676">
    <property type="term" value="F:nucleic acid binding"/>
    <property type="evidence" value="ECO:0007669"/>
    <property type="project" value="InterPro"/>
</dbReference>
<evidence type="ECO:0000313" key="10">
    <source>
        <dbReference type="EMBL" id="KAF5748354.1"/>
    </source>
</evidence>
<evidence type="ECO:0000256" key="1">
    <source>
        <dbReference type="ARBA" id="ARBA00004123"/>
    </source>
</evidence>
<evidence type="ECO:0000313" key="11">
    <source>
        <dbReference type="Proteomes" id="UP000593562"/>
    </source>
</evidence>
<dbReference type="Gene3D" id="3.10.20.90">
    <property type="entry name" value="Phosphatidylinositol 3-kinase Catalytic Subunit, Chain A, domain 1"/>
    <property type="match status" value="1"/>
</dbReference>
<organism evidence="10 11">
    <name type="scientific">Tripterygium wilfordii</name>
    <name type="common">Thunder God vine</name>
    <dbReference type="NCBI Taxonomy" id="458696"/>
    <lineage>
        <taxon>Eukaryota</taxon>
        <taxon>Viridiplantae</taxon>
        <taxon>Streptophyta</taxon>
        <taxon>Embryophyta</taxon>
        <taxon>Tracheophyta</taxon>
        <taxon>Spermatophyta</taxon>
        <taxon>Magnoliopsida</taxon>
        <taxon>eudicotyledons</taxon>
        <taxon>Gunneridae</taxon>
        <taxon>Pentapetalae</taxon>
        <taxon>rosids</taxon>
        <taxon>fabids</taxon>
        <taxon>Celastrales</taxon>
        <taxon>Celastraceae</taxon>
        <taxon>Tripterygium</taxon>
    </lineage>
</organism>
<comment type="caution">
    <text evidence="10">The sequence shown here is derived from an EMBL/GenBank/DDBJ whole genome shotgun (WGS) entry which is preliminary data.</text>
</comment>
<gene>
    <name evidence="10" type="ORF">HS088_TW04G00307</name>
</gene>
<evidence type="ECO:0000256" key="2">
    <source>
        <dbReference type="ARBA" id="ARBA00022723"/>
    </source>
</evidence>
<keyword evidence="11" id="KW-1185">Reference proteome</keyword>
<proteinExistence type="predicted"/>
<reference evidence="10 11" key="1">
    <citation type="journal article" date="2020" name="Nat. Commun.">
        <title>Genome of Tripterygium wilfordii and identification of cytochrome P450 involved in triptolide biosynthesis.</title>
        <authorList>
            <person name="Tu L."/>
            <person name="Su P."/>
            <person name="Zhang Z."/>
            <person name="Gao L."/>
            <person name="Wang J."/>
            <person name="Hu T."/>
            <person name="Zhou J."/>
            <person name="Zhang Y."/>
            <person name="Zhao Y."/>
            <person name="Liu Y."/>
            <person name="Song Y."/>
            <person name="Tong Y."/>
            <person name="Lu Y."/>
            <person name="Yang J."/>
            <person name="Xu C."/>
            <person name="Jia M."/>
            <person name="Peters R.J."/>
            <person name="Huang L."/>
            <person name="Gao W."/>
        </authorList>
    </citation>
    <scope>NUCLEOTIDE SEQUENCE [LARGE SCALE GENOMIC DNA]</scope>
    <source>
        <strain evidence="11">cv. XIE 37</strain>
        <tissue evidence="10">Leaf</tissue>
    </source>
</reference>
<dbReference type="PANTHER" id="PTHR15439">
    <property type="entry name" value="RETINOBLASTOMA-BINDING PROTEIN 6"/>
    <property type="match status" value="1"/>
</dbReference>
<evidence type="ECO:0000256" key="3">
    <source>
        <dbReference type="ARBA" id="ARBA00022771"/>
    </source>
</evidence>
<evidence type="ECO:0000259" key="8">
    <source>
        <dbReference type="PROSITE" id="PS50158"/>
    </source>
</evidence>
<dbReference type="InParanoid" id="A0A7J7DQA6"/>
<dbReference type="GO" id="GO:0006511">
    <property type="term" value="P:ubiquitin-dependent protein catabolic process"/>
    <property type="evidence" value="ECO:0007669"/>
    <property type="project" value="TreeGrafter"/>
</dbReference>
<feature type="region of interest" description="Disordered" evidence="7">
    <location>
        <begin position="536"/>
        <end position="598"/>
    </location>
</feature>
<dbReference type="GO" id="GO:0005634">
    <property type="term" value="C:nucleus"/>
    <property type="evidence" value="ECO:0007669"/>
    <property type="project" value="UniProtKB-SubCell"/>
</dbReference>
<dbReference type="InterPro" id="IPR014891">
    <property type="entry name" value="DWNN_domain"/>
</dbReference>
<dbReference type="EMBL" id="JAAARO010000004">
    <property type="protein sequence ID" value="KAF5748354.1"/>
    <property type="molecule type" value="Genomic_DNA"/>
</dbReference>
<keyword evidence="4" id="KW-0862">Zinc</keyword>
<name>A0A7J7DQA6_TRIWF</name>
<dbReference type="InterPro" id="IPR001878">
    <property type="entry name" value="Znf_CCHC"/>
</dbReference>
<feature type="domain" description="CCHC-type" evidence="8">
    <location>
        <begin position="412"/>
        <end position="427"/>
    </location>
</feature>
<dbReference type="Pfam" id="PF08783">
    <property type="entry name" value="DWNN"/>
    <property type="match status" value="1"/>
</dbReference>
<feature type="compositionally biased region" description="Basic and acidic residues" evidence="7">
    <location>
        <begin position="579"/>
        <end position="598"/>
    </location>
</feature>
<dbReference type="PROSITE" id="PS51282">
    <property type="entry name" value="DWNN"/>
    <property type="match status" value="1"/>
</dbReference>
<dbReference type="SUPFAM" id="SSF57850">
    <property type="entry name" value="RING/U-box"/>
    <property type="match status" value="1"/>
</dbReference>
<dbReference type="InterPro" id="IPR036875">
    <property type="entry name" value="Znf_CCHC_sf"/>
</dbReference>